<proteinExistence type="predicted"/>
<keyword evidence="3" id="KW-1185">Reference proteome</keyword>
<dbReference type="AlphaFoldDB" id="A0A5C5YJC1"/>
<keyword evidence="1" id="KW-0472">Membrane</keyword>
<sequence>MRCTASLWLPASFVLVLSIAVLVLDRRILLDVGLANTTRACDQAGQHGYNSIQRSIQFAVTIIFPPVSRCKVVLDHGTFQR</sequence>
<dbReference type="Proteomes" id="UP000318053">
    <property type="component" value="Unassembled WGS sequence"/>
</dbReference>
<accession>A0A5C5YJC1</accession>
<dbReference type="RefSeq" id="WP_186774681.1">
    <property type="nucleotide sequence ID" value="NZ_SJPK01000001.1"/>
</dbReference>
<evidence type="ECO:0000313" key="3">
    <source>
        <dbReference type="Proteomes" id="UP000318053"/>
    </source>
</evidence>
<feature type="transmembrane region" description="Helical" evidence="1">
    <location>
        <begin position="6"/>
        <end position="24"/>
    </location>
</feature>
<keyword evidence="1" id="KW-0812">Transmembrane</keyword>
<evidence type="ECO:0000313" key="2">
    <source>
        <dbReference type="EMBL" id="TWT74971.1"/>
    </source>
</evidence>
<reference evidence="2 3" key="1">
    <citation type="submission" date="2019-02" db="EMBL/GenBank/DDBJ databases">
        <title>Deep-cultivation of Planctomycetes and their phenomic and genomic characterization uncovers novel biology.</title>
        <authorList>
            <person name="Wiegand S."/>
            <person name="Jogler M."/>
            <person name="Boedeker C."/>
            <person name="Pinto D."/>
            <person name="Vollmers J."/>
            <person name="Rivas-Marin E."/>
            <person name="Kohn T."/>
            <person name="Peeters S.H."/>
            <person name="Heuer A."/>
            <person name="Rast P."/>
            <person name="Oberbeckmann S."/>
            <person name="Bunk B."/>
            <person name="Jeske O."/>
            <person name="Meyerdierks A."/>
            <person name="Storesund J.E."/>
            <person name="Kallscheuer N."/>
            <person name="Luecker S."/>
            <person name="Lage O.M."/>
            <person name="Pohl T."/>
            <person name="Merkel B.J."/>
            <person name="Hornburger P."/>
            <person name="Mueller R.-W."/>
            <person name="Bruemmer F."/>
            <person name="Labrenz M."/>
            <person name="Spormann A.M."/>
            <person name="Op Den Camp H."/>
            <person name="Overmann J."/>
            <person name="Amann R."/>
            <person name="Jetten M.S.M."/>
            <person name="Mascher T."/>
            <person name="Medema M.H."/>
            <person name="Devos D.P."/>
            <person name="Kaster A.-K."/>
            <person name="Ovreas L."/>
            <person name="Rohde M."/>
            <person name="Galperin M.Y."/>
            <person name="Jogler C."/>
        </authorList>
    </citation>
    <scope>NUCLEOTIDE SEQUENCE [LARGE SCALE GENOMIC DNA]</scope>
    <source>
        <strain evidence="2 3">CA85</strain>
    </source>
</reference>
<evidence type="ECO:0000256" key="1">
    <source>
        <dbReference type="SAM" id="Phobius"/>
    </source>
</evidence>
<keyword evidence="1" id="KW-1133">Transmembrane helix</keyword>
<name>A0A5C5YJC1_9BACT</name>
<comment type="caution">
    <text evidence="2">The sequence shown here is derived from an EMBL/GenBank/DDBJ whole genome shotgun (WGS) entry which is preliminary data.</text>
</comment>
<gene>
    <name evidence="2" type="ORF">CA85_02590</name>
</gene>
<dbReference type="EMBL" id="SJPK01000001">
    <property type="protein sequence ID" value="TWT74971.1"/>
    <property type="molecule type" value="Genomic_DNA"/>
</dbReference>
<protein>
    <submittedName>
        <fullName evidence="2">Uncharacterized protein</fullName>
    </submittedName>
</protein>
<organism evidence="2 3">
    <name type="scientific">Allorhodopirellula solitaria</name>
    <dbReference type="NCBI Taxonomy" id="2527987"/>
    <lineage>
        <taxon>Bacteria</taxon>
        <taxon>Pseudomonadati</taxon>
        <taxon>Planctomycetota</taxon>
        <taxon>Planctomycetia</taxon>
        <taxon>Pirellulales</taxon>
        <taxon>Pirellulaceae</taxon>
        <taxon>Allorhodopirellula</taxon>
    </lineage>
</organism>